<dbReference type="Proteomes" id="UP001163046">
    <property type="component" value="Unassembled WGS sequence"/>
</dbReference>
<dbReference type="GO" id="GO:0000493">
    <property type="term" value="P:box H/ACA snoRNP assembly"/>
    <property type="evidence" value="ECO:0007669"/>
    <property type="project" value="InterPro"/>
</dbReference>
<keyword evidence="3" id="KW-1185">Reference proteome</keyword>
<evidence type="ECO:0000313" key="3">
    <source>
        <dbReference type="Proteomes" id="UP001163046"/>
    </source>
</evidence>
<proteinExistence type="predicted"/>
<dbReference type="OrthoDB" id="73639at2759"/>
<keyword evidence="2" id="KW-0378">Hydrolase</keyword>
<reference evidence="2" key="1">
    <citation type="submission" date="2023-01" db="EMBL/GenBank/DDBJ databases">
        <title>Genome assembly of the deep-sea coral Lophelia pertusa.</title>
        <authorList>
            <person name="Herrera S."/>
            <person name="Cordes E."/>
        </authorList>
    </citation>
    <scope>NUCLEOTIDE SEQUENCE</scope>
    <source>
        <strain evidence="2">USNM1676648</strain>
        <tissue evidence="2">Polyp</tissue>
    </source>
</reference>
<dbReference type="EMBL" id="MU826371">
    <property type="protein sequence ID" value="KAJ7377904.1"/>
    <property type="molecule type" value="Genomic_DNA"/>
</dbReference>
<dbReference type="GO" id="GO:0016787">
    <property type="term" value="F:hydrolase activity"/>
    <property type="evidence" value="ECO:0007669"/>
    <property type="project" value="UniProtKB-KW"/>
</dbReference>
<accession>A0A9W9ZD14</accession>
<gene>
    <name evidence="2" type="primary">SHQ1_1</name>
    <name evidence="2" type="ORF">OS493_025798</name>
</gene>
<feature type="compositionally biased region" description="Basic and acidic residues" evidence="1">
    <location>
        <begin position="250"/>
        <end position="270"/>
    </location>
</feature>
<organism evidence="2 3">
    <name type="scientific">Desmophyllum pertusum</name>
    <dbReference type="NCBI Taxonomy" id="174260"/>
    <lineage>
        <taxon>Eukaryota</taxon>
        <taxon>Metazoa</taxon>
        <taxon>Cnidaria</taxon>
        <taxon>Anthozoa</taxon>
        <taxon>Hexacorallia</taxon>
        <taxon>Scleractinia</taxon>
        <taxon>Caryophylliina</taxon>
        <taxon>Caryophylliidae</taxon>
        <taxon>Desmophyllum</taxon>
    </lineage>
</organism>
<feature type="region of interest" description="Disordered" evidence="1">
    <location>
        <begin position="228"/>
        <end position="270"/>
    </location>
</feature>
<dbReference type="AlphaFoldDB" id="A0A9W9ZD14"/>
<dbReference type="EC" id="3.4.22.68" evidence="2"/>
<comment type="caution">
    <text evidence="2">The sequence shown here is derived from an EMBL/GenBank/DDBJ whole genome shotgun (WGS) entry which is preliminary data.</text>
</comment>
<dbReference type="InterPro" id="IPR039742">
    <property type="entry name" value="Shq1"/>
</dbReference>
<dbReference type="GO" id="GO:0005654">
    <property type="term" value="C:nucleoplasm"/>
    <property type="evidence" value="ECO:0007669"/>
    <property type="project" value="TreeGrafter"/>
</dbReference>
<feature type="region of interest" description="Disordered" evidence="1">
    <location>
        <begin position="65"/>
        <end position="110"/>
    </location>
</feature>
<dbReference type="PANTHER" id="PTHR12967:SF0">
    <property type="entry name" value="PROTEIN SHQ1 HOMOLOG"/>
    <property type="match status" value="1"/>
</dbReference>
<dbReference type="PANTHER" id="PTHR12967">
    <property type="entry name" value="PROTEIN SHQ1 HOMOLOG"/>
    <property type="match status" value="1"/>
</dbReference>
<protein>
    <submittedName>
        <fullName evidence="2">Hsp90 cochaperone shq1</fullName>
        <ecNumber evidence="2">3.4.22.68</ecNumber>
    </submittedName>
</protein>
<evidence type="ECO:0000313" key="2">
    <source>
        <dbReference type="EMBL" id="KAJ7377904.1"/>
    </source>
</evidence>
<name>A0A9W9ZD14_9CNID</name>
<evidence type="ECO:0000256" key="1">
    <source>
        <dbReference type="SAM" id="MobiDB-lite"/>
    </source>
</evidence>
<dbReference type="GO" id="GO:0005737">
    <property type="term" value="C:cytoplasm"/>
    <property type="evidence" value="ECO:0007669"/>
    <property type="project" value="TreeGrafter"/>
</dbReference>
<dbReference type="GO" id="GO:0051082">
    <property type="term" value="F:unfolded protein binding"/>
    <property type="evidence" value="ECO:0007669"/>
    <property type="project" value="TreeGrafter"/>
</dbReference>
<feature type="compositionally biased region" description="Basic residues" evidence="1">
    <location>
        <begin position="65"/>
        <end position="103"/>
    </location>
</feature>
<sequence>MWTNLKWTHLKWTHLKWTHQKWTHQKWTHQKWTHQKWTHQKWTHQKWTHQKWTHQKWTHQKWTHQKWTHQKWTHKSGRTKSGRTKSGRTKSGRTKSGRTKSGRTKVDQPKVDAPVIERSEHISDSPPVVLITNTTDISLSGTKYGFANQKSGIYKGREAELHELSEITDPDSMTLSERREARLAAEDTKFDEEYYLADYFNEDQIQHLLDYKPPWYTECLQCRENLSQDKTEHSSQTEETTVQFTDEEKDQLRRLPNKDYILENNEKERQ</sequence>